<keyword evidence="2" id="KW-1185">Reference proteome</keyword>
<accession>A0ABW6DAY2</accession>
<dbReference type="InterPro" id="IPR025563">
    <property type="entry name" value="DUF4286"/>
</dbReference>
<evidence type="ECO:0000313" key="1">
    <source>
        <dbReference type="EMBL" id="MFD3393901.1"/>
    </source>
</evidence>
<comment type="caution">
    <text evidence="1">The sequence shown here is derived from an EMBL/GenBank/DDBJ whole genome shotgun (WGS) entry which is preliminary data.</text>
</comment>
<dbReference type="Proteomes" id="UP001598138">
    <property type="component" value="Unassembled WGS sequence"/>
</dbReference>
<organism evidence="1 2">
    <name type="scientific">Aquirufa avitistagni</name>
    <dbReference type="NCBI Taxonomy" id="3104728"/>
    <lineage>
        <taxon>Bacteria</taxon>
        <taxon>Pseudomonadati</taxon>
        <taxon>Bacteroidota</taxon>
        <taxon>Cytophagia</taxon>
        <taxon>Cytophagales</taxon>
        <taxon>Flectobacillaceae</taxon>
        <taxon>Aquirufa</taxon>
    </lineage>
</organism>
<gene>
    <name evidence="1" type="ORF">U0R10_04650</name>
</gene>
<evidence type="ECO:0000313" key="2">
    <source>
        <dbReference type="Proteomes" id="UP001598138"/>
    </source>
</evidence>
<dbReference type="EMBL" id="JBBKXZ010000001">
    <property type="protein sequence ID" value="MFD3393901.1"/>
    <property type="molecule type" value="Genomic_DNA"/>
</dbReference>
<proteinExistence type="predicted"/>
<dbReference type="RefSeq" id="WP_377982779.1">
    <property type="nucleotide sequence ID" value="NZ_JBBKXZ010000001.1"/>
</dbReference>
<reference evidence="1 2" key="1">
    <citation type="submission" date="2024-03" db="EMBL/GenBank/DDBJ databases">
        <title>Aquirufa genome sequencing.</title>
        <authorList>
            <person name="Pitt A."/>
            <person name="Hahn M.W."/>
        </authorList>
    </citation>
    <scope>NUCLEOTIDE SEQUENCE [LARGE SCALE GENOMIC DNA]</scope>
    <source>
        <strain evidence="1 2">OSTEICH-129V</strain>
    </source>
</reference>
<dbReference type="Pfam" id="PF14114">
    <property type="entry name" value="DUF4286"/>
    <property type="match status" value="1"/>
</dbReference>
<name>A0ABW6DAY2_9BACT</name>
<protein>
    <submittedName>
        <fullName evidence="1">DUF4286 family protein</fullName>
    </submittedName>
</protein>
<sequence length="98" mass="11426">MIQFNISIFVENAIEAQAVKALTQHIIPELNAWDFIEQAHAFEISSHQEPDSKGFSIQCLIPVTEERRKEAIETLISEFFLQEFPNQFVYFPSQLKRI</sequence>